<evidence type="ECO:0000256" key="2">
    <source>
        <dbReference type="ARBA" id="ARBA00022692"/>
    </source>
</evidence>
<dbReference type="InterPro" id="IPR006694">
    <property type="entry name" value="Fatty_acid_hydroxylase"/>
</dbReference>
<keyword evidence="8" id="KW-1185">Reference proteome</keyword>
<evidence type="ECO:0000256" key="4">
    <source>
        <dbReference type="ARBA" id="ARBA00023136"/>
    </source>
</evidence>
<dbReference type="Pfam" id="PF04116">
    <property type="entry name" value="FA_hydroxylase"/>
    <property type="match status" value="1"/>
</dbReference>
<keyword evidence="2 5" id="KW-0812">Transmembrane</keyword>
<dbReference type="Proteomes" id="UP000664169">
    <property type="component" value="Unassembled WGS sequence"/>
</dbReference>
<name>A0A8H3ILB5_9LECA</name>
<feature type="transmembrane region" description="Helical" evidence="5">
    <location>
        <begin position="154"/>
        <end position="174"/>
    </location>
</feature>
<dbReference type="EMBL" id="CAJPDQ010000014">
    <property type="protein sequence ID" value="CAF9919565.1"/>
    <property type="molecule type" value="Genomic_DNA"/>
</dbReference>
<dbReference type="GO" id="GO:0005506">
    <property type="term" value="F:iron ion binding"/>
    <property type="evidence" value="ECO:0007669"/>
    <property type="project" value="InterPro"/>
</dbReference>
<feature type="domain" description="Fatty acid hydroxylase" evidence="6">
    <location>
        <begin position="161"/>
        <end position="287"/>
    </location>
</feature>
<organism evidence="7 8">
    <name type="scientific">Gomphillus americanus</name>
    <dbReference type="NCBI Taxonomy" id="1940652"/>
    <lineage>
        <taxon>Eukaryota</taxon>
        <taxon>Fungi</taxon>
        <taxon>Dikarya</taxon>
        <taxon>Ascomycota</taxon>
        <taxon>Pezizomycotina</taxon>
        <taxon>Lecanoromycetes</taxon>
        <taxon>OSLEUM clade</taxon>
        <taxon>Ostropomycetidae</taxon>
        <taxon>Ostropales</taxon>
        <taxon>Graphidaceae</taxon>
        <taxon>Gomphilloideae</taxon>
        <taxon>Gomphillus</taxon>
    </lineage>
</organism>
<dbReference type="InterPro" id="IPR050307">
    <property type="entry name" value="Sterol_Desaturase_Related"/>
</dbReference>
<feature type="transmembrane region" description="Helical" evidence="5">
    <location>
        <begin position="70"/>
        <end position="95"/>
    </location>
</feature>
<protein>
    <recommendedName>
        <fullName evidence="6">Fatty acid hydroxylase domain-containing protein</fullName>
    </recommendedName>
</protein>
<evidence type="ECO:0000256" key="5">
    <source>
        <dbReference type="SAM" id="Phobius"/>
    </source>
</evidence>
<keyword evidence="3 5" id="KW-1133">Transmembrane helix</keyword>
<accession>A0A8H3ILB5</accession>
<dbReference type="OrthoDB" id="6354873at2759"/>
<evidence type="ECO:0000256" key="3">
    <source>
        <dbReference type="ARBA" id="ARBA00022989"/>
    </source>
</evidence>
<dbReference type="AlphaFoldDB" id="A0A8H3ILB5"/>
<sequence length="343" mass="40239">MDVILQVFDTYALDRVYATLYPATSSFVNGTISRPVPKSIAPASRYLQVEPSQYAWMSQWSRDNINRQALSLFFITWTFGAIVYFLFATLSYYFVFNQETMRHPKFLKNQIRLEILQSVWSMPFMSIPTAFMFLLEVRGYGKFYDTLSEAPFALYNVLQFPLFLLFTDFWIYLIHRGLHHPLIYKNFHKPHHKWIVPTPFASHAFHPFDGFMQSFPYHVFAFIFPLQKLAYVALFVFVNFWTISIHDGEHLANSTIINGAACHTIHHERFNYNYGQYTTIWDRFWGTYSQPSEEMFDPAMKKGVGDAKFLAKSVAEIDRLQAEAEGDDEREYITDAVEVKKNK</sequence>
<evidence type="ECO:0000259" key="6">
    <source>
        <dbReference type="Pfam" id="PF04116"/>
    </source>
</evidence>
<keyword evidence="4 5" id="KW-0472">Membrane</keyword>
<comment type="caution">
    <text evidence="7">The sequence shown here is derived from an EMBL/GenBank/DDBJ whole genome shotgun (WGS) entry which is preliminary data.</text>
</comment>
<evidence type="ECO:0000256" key="1">
    <source>
        <dbReference type="ARBA" id="ARBA00004370"/>
    </source>
</evidence>
<evidence type="ECO:0000313" key="8">
    <source>
        <dbReference type="Proteomes" id="UP000664169"/>
    </source>
</evidence>
<feature type="transmembrane region" description="Helical" evidence="5">
    <location>
        <begin position="219"/>
        <end position="241"/>
    </location>
</feature>
<gene>
    <name evidence="7" type="ORF">GOMPHAMPRED_001853</name>
</gene>
<dbReference type="PANTHER" id="PTHR11863">
    <property type="entry name" value="STEROL DESATURASE"/>
    <property type="match status" value="1"/>
</dbReference>
<proteinExistence type="predicted"/>
<feature type="transmembrane region" description="Helical" evidence="5">
    <location>
        <begin position="115"/>
        <end position="134"/>
    </location>
</feature>
<dbReference type="GO" id="GO:0016020">
    <property type="term" value="C:membrane"/>
    <property type="evidence" value="ECO:0007669"/>
    <property type="project" value="UniProtKB-SubCell"/>
</dbReference>
<evidence type="ECO:0000313" key="7">
    <source>
        <dbReference type="EMBL" id="CAF9919565.1"/>
    </source>
</evidence>
<dbReference type="GO" id="GO:0016491">
    <property type="term" value="F:oxidoreductase activity"/>
    <property type="evidence" value="ECO:0007669"/>
    <property type="project" value="InterPro"/>
</dbReference>
<reference evidence="7" key="1">
    <citation type="submission" date="2021-03" db="EMBL/GenBank/DDBJ databases">
        <authorList>
            <person name="Tagirdzhanova G."/>
        </authorList>
    </citation>
    <scope>NUCLEOTIDE SEQUENCE</scope>
</reference>
<comment type="subcellular location">
    <subcellularLocation>
        <location evidence="1">Membrane</location>
    </subcellularLocation>
</comment>
<dbReference type="GO" id="GO:0008610">
    <property type="term" value="P:lipid biosynthetic process"/>
    <property type="evidence" value="ECO:0007669"/>
    <property type="project" value="InterPro"/>
</dbReference>